<dbReference type="InterPro" id="IPR000626">
    <property type="entry name" value="Ubiquitin-like_dom"/>
</dbReference>
<reference evidence="5" key="1">
    <citation type="submission" date="2014-04" db="EMBL/GenBank/DDBJ databases">
        <title>Evolutionary Origins and Diversification of the Mycorrhizal Mutualists.</title>
        <authorList>
            <consortium name="DOE Joint Genome Institute"/>
            <consortium name="Mycorrhizal Genomics Consortium"/>
            <person name="Kohler A."/>
            <person name="Kuo A."/>
            <person name="Nagy L.G."/>
            <person name="Floudas D."/>
            <person name="Copeland A."/>
            <person name="Barry K.W."/>
            <person name="Cichocki N."/>
            <person name="Veneault-Fourrey C."/>
            <person name="LaButti K."/>
            <person name="Lindquist E.A."/>
            <person name="Lipzen A."/>
            <person name="Lundell T."/>
            <person name="Morin E."/>
            <person name="Murat C."/>
            <person name="Riley R."/>
            <person name="Ohm R."/>
            <person name="Sun H."/>
            <person name="Tunlid A."/>
            <person name="Henrissat B."/>
            <person name="Grigoriev I.V."/>
            <person name="Hibbett D.S."/>
            <person name="Martin F."/>
        </authorList>
    </citation>
    <scope>NUCLEOTIDE SEQUENCE [LARGE SCALE GENOMIC DNA]</scope>
    <source>
        <strain evidence="5">FD-334 SS-4</strain>
    </source>
</reference>
<dbReference type="OMA" id="IYMGAYL"/>
<dbReference type="STRING" id="945553.A0A0D2LJM3"/>
<dbReference type="GO" id="GO:0051087">
    <property type="term" value="F:protein-folding chaperone binding"/>
    <property type="evidence" value="ECO:0007669"/>
    <property type="project" value="InterPro"/>
</dbReference>
<dbReference type="GO" id="GO:0016020">
    <property type="term" value="C:membrane"/>
    <property type="evidence" value="ECO:0007669"/>
    <property type="project" value="TreeGrafter"/>
</dbReference>
<feature type="domain" description="BAG" evidence="3">
    <location>
        <begin position="123"/>
        <end position="172"/>
    </location>
</feature>
<dbReference type="PROSITE" id="PS51035">
    <property type="entry name" value="BAG"/>
    <property type="match status" value="1"/>
</dbReference>
<dbReference type="InterPro" id="IPR036533">
    <property type="entry name" value="BAG_dom_sf"/>
</dbReference>
<dbReference type="PANTHER" id="PTHR12329">
    <property type="entry name" value="BCL2-ASSOCIATED ATHANOGENE"/>
    <property type="match status" value="1"/>
</dbReference>
<feature type="non-terminal residue" evidence="4">
    <location>
        <position position="172"/>
    </location>
</feature>
<evidence type="ECO:0000313" key="4">
    <source>
        <dbReference type="EMBL" id="KJA27902.1"/>
    </source>
</evidence>
<dbReference type="PANTHER" id="PTHR12329:SF16">
    <property type="entry name" value="BAG FAMILY MOLECULAR CHAPERONE REGULATOR 1"/>
    <property type="match status" value="1"/>
</dbReference>
<dbReference type="EMBL" id="KN817523">
    <property type="protein sequence ID" value="KJA27902.1"/>
    <property type="molecule type" value="Genomic_DNA"/>
</dbReference>
<sequence>MPVQVRWGVHRFAFQLPRPDTTLAAVRQSIAAYTGLAPAAFAIVHDGAVLADDAQPISAYHLRPNSTLAVVADADRPPAVSPSEHAQIASIAAELAALDAALVPAHTRFLADLPEHPRPALAKEHSRIAELLLQALLRVDGIVPERDWNTARADRRAAVKRIQALLDQLDAA</sequence>
<evidence type="ECO:0000259" key="2">
    <source>
        <dbReference type="PROSITE" id="PS50053"/>
    </source>
</evidence>
<evidence type="ECO:0000313" key="5">
    <source>
        <dbReference type="Proteomes" id="UP000054270"/>
    </source>
</evidence>
<dbReference type="AlphaFoldDB" id="A0A0D2LJM3"/>
<evidence type="ECO:0000259" key="3">
    <source>
        <dbReference type="PROSITE" id="PS51035"/>
    </source>
</evidence>
<dbReference type="InterPro" id="IPR039773">
    <property type="entry name" value="BAG_chaperone_regulator"/>
</dbReference>
<keyword evidence="5" id="KW-1185">Reference proteome</keyword>
<dbReference type="OrthoDB" id="417450at2759"/>
<accession>A0A0D2LJM3</accession>
<dbReference type="PROSITE" id="PS50053">
    <property type="entry name" value="UBIQUITIN_2"/>
    <property type="match status" value="1"/>
</dbReference>
<dbReference type="Gene3D" id="3.10.20.90">
    <property type="entry name" value="Phosphatidylinositol 3-kinase Catalytic Subunit, Chain A, domain 1"/>
    <property type="match status" value="1"/>
</dbReference>
<dbReference type="GO" id="GO:0005829">
    <property type="term" value="C:cytosol"/>
    <property type="evidence" value="ECO:0007669"/>
    <property type="project" value="TreeGrafter"/>
</dbReference>
<dbReference type="SUPFAM" id="SSF54236">
    <property type="entry name" value="Ubiquitin-like"/>
    <property type="match status" value="1"/>
</dbReference>
<dbReference type="InterPro" id="IPR029071">
    <property type="entry name" value="Ubiquitin-like_domsf"/>
</dbReference>
<organism evidence="4 5">
    <name type="scientific">Hypholoma sublateritium (strain FD-334 SS-4)</name>
    <dbReference type="NCBI Taxonomy" id="945553"/>
    <lineage>
        <taxon>Eukaryota</taxon>
        <taxon>Fungi</taxon>
        <taxon>Dikarya</taxon>
        <taxon>Basidiomycota</taxon>
        <taxon>Agaricomycotina</taxon>
        <taxon>Agaricomycetes</taxon>
        <taxon>Agaricomycetidae</taxon>
        <taxon>Agaricales</taxon>
        <taxon>Agaricineae</taxon>
        <taxon>Strophariaceae</taxon>
        <taxon>Hypholoma</taxon>
    </lineage>
</organism>
<dbReference type="InterPro" id="IPR003103">
    <property type="entry name" value="BAG_domain"/>
</dbReference>
<dbReference type="GO" id="GO:0005634">
    <property type="term" value="C:nucleus"/>
    <property type="evidence" value="ECO:0007669"/>
    <property type="project" value="TreeGrafter"/>
</dbReference>
<dbReference type="Gene3D" id="1.20.58.120">
    <property type="entry name" value="BAG domain"/>
    <property type="match status" value="1"/>
</dbReference>
<dbReference type="GO" id="GO:0000774">
    <property type="term" value="F:adenyl-nucleotide exchange factor activity"/>
    <property type="evidence" value="ECO:0007669"/>
    <property type="project" value="TreeGrafter"/>
</dbReference>
<dbReference type="Proteomes" id="UP000054270">
    <property type="component" value="Unassembled WGS sequence"/>
</dbReference>
<dbReference type="Pfam" id="PF00240">
    <property type="entry name" value="ubiquitin"/>
    <property type="match status" value="1"/>
</dbReference>
<evidence type="ECO:0000256" key="1">
    <source>
        <dbReference type="ARBA" id="ARBA00023186"/>
    </source>
</evidence>
<dbReference type="GO" id="GO:0050821">
    <property type="term" value="P:protein stabilization"/>
    <property type="evidence" value="ECO:0007669"/>
    <property type="project" value="TreeGrafter"/>
</dbReference>
<proteinExistence type="predicted"/>
<keyword evidence="1" id="KW-0143">Chaperone</keyword>
<feature type="domain" description="Ubiquitin-like" evidence="2">
    <location>
        <begin position="18"/>
        <end position="71"/>
    </location>
</feature>
<gene>
    <name evidence="4" type="ORF">HYPSUDRAFT_116294</name>
</gene>
<dbReference type="Pfam" id="PF02179">
    <property type="entry name" value="BAG"/>
    <property type="match status" value="1"/>
</dbReference>
<dbReference type="SUPFAM" id="SSF63491">
    <property type="entry name" value="BAG domain"/>
    <property type="match status" value="1"/>
</dbReference>
<protein>
    <submittedName>
        <fullName evidence="4">Uncharacterized protein</fullName>
    </submittedName>
</protein>
<name>A0A0D2LJM3_HYPSF</name>